<protein>
    <submittedName>
        <fullName evidence="1">Uncharacterized protein</fullName>
    </submittedName>
</protein>
<name>A0ACC2PCS5_9HYME</name>
<gene>
    <name evidence="1" type="ORF">QAD02_016019</name>
</gene>
<evidence type="ECO:0000313" key="1">
    <source>
        <dbReference type="EMBL" id="KAJ8680232.1"/>
    </source>
</evidence>
<organism evidence="1 2">
    <name type="scientific">Eretmocerus hayati</name>
    <dbReference type="NCBI Taxonomy" id="131215"/>
    <lineage>
        <taxon>Eukaryota</taxon>
        <taxon>Metazoa</taxon>
        <taxon>Ecdysozoa</taxon>
        <taxon>Arthropoda</taxon>
        <taxon>Hexapoda</taxon>
        <taxon>Insecta</taxon>
        <taxon>Pterygota</taxon>
        <taxon>Neoptera</taxon>
        <taxon>Endopterygota</taxon>
        <taxon>Hymenoptera</taxon>
        <taxon>Apocrita</taxon>
        <taxon>Proctotrupomorpha</taxon>
        <taxon>Chalcidoidea</taxon>
        <taxon>Aphelinidae</taxon>
        <taxon>Aphelininae</taxon>
        <taxon>Eretmocerus</taxon>
    </lineage>
</organism>
<keyword evidence="2" id="KW-1185">Reference proteome</keyword>
<sequence length="722" mass="81396">MLNERLSFLTASLTSEAVSSKTCVRPNRVTDFLLQARAGDEWMNKTCDVSFSYKARQDIGFALNGELVEQECPEDCHCHYYRINWVTDCSESNFTTIPYEDLSPNVYVLDMNGNNVEKIEKFPGDIKLRTLQIAHNKITELKYESFAGLNHLLEADFSYNAIVHIDPEAFRDSPGLIQLELQHNPLPEIEGPFLICQMLRYLYLSTCGIRSLNPNFFQNITTLKTLDLSNNPLVRIEPGRFNSLTTLESLKLSSCNLTSISPGAFTNLENLRELELDDNDLSSVDWTAILSPLGRLELLNIRKTRIFNLPGDAFARNPYLVTLVLGDNELQHLNVSSTLGHNLHTLQSLDLSNCNLQDRLSEESFRNASALRVLNLSGNPMFASDLTAVLRHLPELHKLSLSNCSLRKLPEAFEDLVELRELDVSHNPLSDAFVRLFKPLKSLEYLDMSYCNLGYVGNNTFTLMTSLKHLIMSGNKLHTLEQGLFANLTRLETLELNDCGLKHPLEPKVFGDRVYANIIELKLSKNPLSVPKQGPLLPKQLSGLERLDLSYCDISGMNEDLFNRTKNLTQLNLSNNKISGMDSLASLKKLHNLEHLDLSSNNITTILPKVFKANSKLISLNLMGNPFVCNCSIVEMWDWALKEKDDLDVLVGSQPSQYSAGAVKLRKSLACSYDAETYRGILEHSRNAGAPQQRPSVARKGDPTPNRTWAKYIRESQCPRRP</sequence>
<dbReference type="EMBL" id="CM056742">
    <property type="protein sequence ID" value="KAJ8680232.1"/>
    <property type="molecule type" value="Genomic_DNA"/>
</dbReference>
<accession>A0ACC2PCS5</accession>
<proteinExistence type="predicted"/>
<dbReference type="Proteomes" id="UP001239111">
    <property type="component" value="Chromosome 2"/>
</dbReference>
<reference evidence="1" key="1">
    <citation type="submission" date="2023-04" db="EMBL/GenBank/DDBJ databases">
        <title>A chromosome-level genome assembly of the parasitoid wasp Eretmocerus hayati.</title>
        <authorList>
            <person name="Zhong Y."/>
            <person name="Liu S."/>
            <person name="Liu Y."/>
        </authorList>
    </citation>
    <scope>NUCLEOTIDE SEQUENCE</scope>
    <source>
        <strain evidence="1">ZJU_SS_LIU_2023</strain>
    </source>
</reference>
<comment type="caution">
    <text evidence="1">The sequence shown here is derived from an EMBL/GenBank/DDBJ whole genome shotgun (WGS) entry which is preliminary data.</text>
</comment>
<evidence type="ECO:0000313" key="2">
    <source>
        <dbReference type="Proteomes" id="UP001239111"/>
    </source>
</evidence>